<proteinExistence type="predicted"/>
<gene>
    <name evidence="1" type="ORF">ACFY3B_22930</name>
</gene>
<protein>
    <submittedName>
        <fullName evidence="1">Uncharacterized protein</fullName>
    </submittedName>
</protein>
<sequence length="77" mass="8288">MNLVEKFGVDGFLEGSWVLPPEAVETLRAHVDLTPKGRLVDAWPVASDVAVIVQAWVDDPVDVRSGAWFVSSVQAAA</sequence>
<organism evidence="1 2">
    <name type="scientific">Micromonospora parva</name>
    <dbReference type="NCBI Taxonomy" id="1464048"/>
    <lineage>
        <taxon>Bacteria</taxon>
        <taxon>Bacillati</taxon>
        <taxon>Actinomycetota</taxon>
        <taxon>Actinomycetes</taxon>
        <taxon>Micromonosporales</taxon>
        <taxon>Micromonosporaceae</taxon>
        <taxon>Micromonospora</taxon>
    </lineage>
</organism>
<name>A0ABW6VYM5_9ACTN</name>
<evidence type="ECO:0000313" key="1">
    <source>
        <dbReference type="EMBL" id="MFF5202460.1"/>
    </source>
</evidence>
<reference evidence="1 2" key="1">
    <citation type="submission" date="2024-10" db="EMBL/GenBank/DDBJ databases">
        <title>The Natural Products Discovery Center: Release of the First 8490 Sequenced Strains for Exploring Actinobacteria Biosynthetic Diversity.</title>
        <authorList>
            <person name="Kalkreuter E."/>
            <person name="Kautsar S.A."/>
            <person name="Yang D."/>
            <person name="Bader C.D."/>
            <person name="Teijaro C.N."/>
            <person name="Fluegel L."/>
            <person name="Davis C.M."/>
            <person name="Simpson J.R."/>
            <person name="Lauterbach L."/>
            <person name="Steele A.D."/>
            <person name="Gui C."/>
            <person name="Meng S."/>
            <person name="Li G."/>
            <person name="Viehrig K."/>
            <person name="Ye F."/>
            <person name="Su P."/>
            <person name="Kiefer A.F."/>
            <person name="Nichols A."/>
            <person name="Cepeda A.J."/>
            <person name="Yan W."/>
            <person name="Fan B."/>
            <person name="Jiang Y."/>
            <person name="Adhikari A."/>
            <person name="Zheng C.-J."/>
            <person name="Schuster L."/>
            <person name="Cowan T.M."/>
            <person name="Smanski M.J."/>
            <person name="Chevrette M.G."/>
            <person name="De Carvalho L.P.S."/>
            <person name="Shen B."/>
        </authorList>
    </citation>
    <scope>NUCLEOTIDE SEQUENCE [LARGE SCALE GENOMIC DNA]</scope>
    <source>
        <strain evidence="1 2">NPDC000140</strain>
    </source>
</reference>
<keyword evidence="2" id="KW-1185">Reference proteome</keyword>
<dbReference type="EMBL" id="JBIAZM010000009">
    <property type="protein sequence ID" value="MFF5202460.1"/>
    <property type="molecule type" value="Genomic_DNA"/>
</dbReference>
<accession>A0ABW6VYM5</accession>
<comment type="caution">
    <text evidence="1">The sequence shown here is derived from an EMBL/GenBank/DDBJ whole genome shotgun (WGS) entry which is preliminary data.</text>
</comment>
<evidence type="ECO:0000313" key="2">
    <source>
        <dbReference type="Proteomes" id="UP001602287"/>
    </source>
</evidence>
<dbReference type="Proteomes" id="UP001602287">
    <property type="component" value="Unassembled WGS sequence"/>
</dbReference>
<dbReference type="RefSeq" id="WP_387221836.1">
    <property type="nucleotide sequence ID" value="NZ_JBIAZM010000009.1"/>
</dbReference>